<evidence type="ECO:0000256" key="2">
    <source>
        <dbReference type="ARBA" id="ARBA00022833"/>
    </source>
</evidence>
<feature type="compositionally biased region" description="Basic residues" evidence="5">
    <location>
        <begin position="775"/>
        <end position="784"/>
    </location>
</feature>
<dbReference type="Gene3D" id="4.10.640.40">
    <property type="entry name" value="Cytoplasmic polyadenylation element-binding protein, ZZ domain"/>
    <property type="match status" value="1"/>
</dbReference>
<dbReference type="GeneTree" id="ENSGT00940000167407"/>
<evidence type="ECO:0000256" key="1">
    <source>
        <dbReference type="ARBA" id="ARBA00022771"/>
    </source>
</evidence>
<dbReference type="InParanoid" id="A0A7N5ZV72"/>
<sequence>MNLNDFVVLPNNKARSVKLNARNLQELHMETVTLAQESKEMEEKLQQLKENMGKEKKERGHSGGFRWISGQCGPLNSNTSTNSTKKNSKDRLQKMSAGKVKIRMLKDEPLTAPPPPPASTTGFQTTTKNRLRGTICGQCEVKSAGLMCAECTENYCISCFAKFHQKGALKLHRMILIQADLKTHVSTLDVVSSFQKQIDNSLYPSTFTNHIPSPKFKHYPHPQYNFTSRKCDESPEKVTEDVEKPMPFHPDPSKALVINEGEKKKLEITKEQLKRKDAEEIPESLLRGEFSEEESARSFQEALRQWREEKSGATGELTSESAMWIPARPVSVSAIATQVDLPPDRGAQGRVSGRGIGRIPVMVEFTESSVTYMDRLLLKKHRRTPVEPYHTSQGFAKGLKSLCNTNTEEESANSLTAQDLDFHHYCASLFAVSLSMGREKPQITTPESCLVIEVLDEVKMTEASSFNRNFCKQTTDEDNGFPSVQQVSSNGRTLVPQTTLTSAMPSKNKPSACPTAEAPRTLKTSIKTPTSKSQSPNFSPIVHKSNHSSADHVSPQLLFSRSLPQFQTEIPKFSHFPTSCSDDVSSVQTVRKGSESSPMPEQPHSSMSLQDPISSTKVSQSPPTNLEFLTQSQHSLCVQESLPSDKQLQHPLSLVSSRPNPQPKSLEPSPSVNTLSGLCASNKFLPDTYSRYKSSSTHRDVPLCSSRTSISAEHKSTLSNEDTRCIPSDTLIFIQNPPSTMKMEDDLSVDSGDEISSDSLGLAPHEGDSSEKQAQMHRHTTRGRSRGEEQGNPATSYLGDSFVPADTEREEVLLTDEPEQLSEPSMVLHSQRAGSGSELLCDMHEFTPLGLDVNSGHSDTPEHRYSGPLHTCQTSLQDSNQTGSEDHGPGSSTNREENLIFNITKDSHTASTGGGEKVANELSGKWMVPAFRPLSRATQEIMEICNVDQMGCEDPDLDTDTTAHTLHSLEQELRLLAKETGSQASAFGIGNSGIQNQCENQHFTRSRVSEKQKEDEEAAQRDLQSVLLLS</sequence>
<reference evidence="7" key="2">
    <citation type="submission" date="2025-08" db="UniProtKB">
        <authorList>
            <consortium name="Ensembl"/>
        </authorList>
    </citation>
    <scope>IDENTIFICATION</scope>
</reference>
<feature type="region of interest" description="Disordered" evidence="5">
    <location>
        <begin position="736"/>
        <end position="804"/>
    </location>
</feature>
<reference evidence="7" key="3">
    <citation type="submission" date="2025-09" db="UniProtKB">
        <authorList>
            <consortium name="Ensembl"/>
        </authorList>
    </citation>
    <scope>IDENTIFICATION</scope>
</reference>
<feature type="compositionally biased region" description="Polar residues" evidence="5">
    <location>
        <begin position="499"/>
        <end position="509"/>
    </location>
</feature>
<accession>A0A7N5ZV72</accession>
<feature type="compositionally biased region" description="Basic and acidic residues" evidence="5">
    <location>
        <begin position="884"/>
        <end position="895"/>
    </location>
</feature>
<feature type="region of interest" description="Disordered" evidence="5">
    <location>
        <begin position="647"/>
        <end position="673"/>
    </location>
</feature>
<protein>
    <recommendedName>
        <fullName evidence="6">B box-type domain-containing protein</fullName>
    </recommendedName>
</protein>
<keyword evidence="8" id="KW-1185">Reference proteome</keyword>
<dbReference type="Pfam" id="PF22586">
    <property type="entry name" value="ANCHR-like_BBOX"/>
    <property type="match status" value="1"/>
</dbReference>
<evidence type="ECO:0000313" key="8">
    <source>
        <dbReference type="Proteomes" id="UP000265040"/>
    </source>
</evidence>
<feature type="region of interest" description="Disordered" evidence="5">
    <location>
        <begin position="854"/>
        <end position="895"/>
    </location>
</feature>
<feature type="region of interest" description="Disordered" evidence="5">
    <location>
        <begin position="499"/>
        <end position="549"/>
    </location>
</feature>
<dbReference type="AlphaFoldDB" id="A0A7N5ZV72"/>
<dbReference type="PANTHER" id="PTHR28634">
    <property type="entry name" value="ZINC FINGER B-BOX DOMAIN-CONTAINING PROTEIN 1"/>
    <property type="match status" value="1"/>
</dbReference>
<organism evidence="7 8">
    <name type="scientific">Anabas testudineus</name>
    <name type="common">Climbing perch</name>
    <name type="synonym">Anthias testudineus</name>
    <dbReference type="NCBI Taxonomy" id="64144"/>
    <lineage>
        <taxon>Eukaryota</taxon>
        <taxon>Metazoa</taxon>
        <taxon>Chordata</taxon>
        <taxon>Craniata</taxon>
        <taxon>Vertebrata</taxon>
        <taxon>Euteleostomi</taxon>
        <taxon>Actinopterygii</taxon>
        <taxon>Neopterygii</taxon>
        <taxon>Teleostei</taxon>
        <taxon>Neoteleostei</taxon>
        <taxon>Acanthomorphata</taxon>
        <taxon>Anabantaria</taxon>
        <taxon>Anabantiformes</taxon>
        <taxon>Anabantoidei</taxon>
        <taxon>Anabantidae</taxon>
        <taxon>Anabas</taxon>
    </lineage>
</organism>
<keyword evidence="2" id="KW-0862">Zinc</keyword>
<reference evidence="7" key="1">
    <citation type="submission" date="2021-04" db="EMBL/GenBank/DDBJ databases">
        <authorList>
            <consortium name="Wellcome Sanger Institute Data Sharing"/>
        </authorList>
    </citation>
    <scope>NUCLEOTIDE SEQUENCE [LARGE SCALE GENOMIC DNA]</scope>
</reference>
<feature type="compositionally biased region" description="Basic and acidic residues" evidence="5">
    <location>
        <begin position="1007"/>
        <end position="1020"/>
    </location>
</feature>
<dbReference type="PROSITE" id="PS50119">
    <property type="entry name" value="ZF_BBOX"/>
    <property type="match status" value="1"/>
</dbReference>
<feature type="compositionally biased region" description="Polar residues" evidence="5">
    <location>
        <begin position="871"/>
        <end position="883"/>
    </location>
</feature>
<feature type="coiled-coil region" evidence="4">
    <location>
        <begin position="24"/>
        <end position="58"/>
    </location>
</feature>
<name>A0A7N5ZV72_ANATE</name>
<proteinExistence type="predicted"/>
<feature type="compositionally biased region" description="Polar residues" evidence="5">
    <location>
        <begin position="576"/>
        <end position="624"/>
    </location>
</feature>
<keyword evidence="1 3" id="KW-0479">Metal-binding</keyword>
<dbReference type="InterPro" id="IPR038446">
    <property type="entry name" value="CEBP_ZZ_sf"/>
</dbReference>
<gene>
    <name evidence="7" type="primary">SLX4</name>
</gene>
<feature type="compositionally biased region" description="Acidic residues" evidence="5">
    <location>
        <begin position="746"/>
        <end position="756"/>
    </location>
</feature>
<feature type="compositionally biased region" description="Polar residues" evidence="5">
    <location>
        <begin position="522"/>
        <end position="538"/>
    </location>
</feature>
<evidence type="ECO:0000313" key="7">
    <source>
        <dbReference type="Ensembl" id="ENSATEP00000039275.1"/>
    </source>
</evidence>
<dbReference type="InterPro" id="IPR000315">
    <property type="entry name" value="Znf_B-box"/>
</dbReference>
<evidence type="ECO:0000256" key="4">
    <source>
        <dbReference type="SAM" id="Coils"/>
    </source>
</evidence>
<evidence type="ECO:0000259" key="6">
    <source>
        <dbReference type="PROSITE" id="PS50119"/>
    </source>
</evidence>
<feature type="region of interest" description="Disordered" evidence="5">
    <location>
        <begin position="998"/>
        <end position="1030"/>
    </location>
</feature>
<dbReference type="OrthoDB" id="6226111at2759"/>
<feature type="domain" description="B box-type" evidence="6">
    <location>
        <begin position="131"/>
        <end position="177"/>
    </location>
</feature>
<feature type="compositionally biased region" description="Low complexity" evidence="5">
    <location>
        <begin position="76"/>
        <end position="85"/>
    </location>
</feature>
<dbReference type="InterPro" id="IPR037688">
    <property type="entry name" value="ZBBX"/>
</dbReference>
<dbReference type="CDD" id="cd19818">
    <property type="entry name" value="Bbox1_ZBBX"/>
    <property type="match status" value="1"/>
</dbReference>
<evidence type="ECO:0000256" key="5">
    <source>
        <dbReference type="SAM" id="MobiDB-lite"/>
    </source>
</evidence>
<dbReference type="GO" id="GO:0008270">
    <property type="term" value="F:zinc ion binding"/>
    <property type="evidence" value="ECO:0007669"/>
    <property type="project" value="UniProtKB-KW"/>
</dbReference>
<dbReference type="Ensembl" id="ENSATET00000057066.2">
    <property type="protein sequence ID" value="ENSATEP00000039275.1"/>
    <property type="gene ID" value="ENSATEG00000029835.2"/>
</dbReference>
<dbReference type="Proteomes" id="UP000265040">
    <property type="component" value="Chromosome 13"/>
</dbReference>
<evidence type="ECO:0000256" key="3">
    <source>
        <dbReference type="PROSITE-ProRule" id="PRU00024"/>
    </source>
</evidence>
<dbReference type="PANTHER" id="PTHR28634:SF1">
    <property type="entry name" value="ZINC FINGER B-BOX DOMAIN-CONTAINING PROTEIN 1"/>
    <property type="match status" value="1"/>
</dbReference>
<keyword evidence="1 3" id="KW-0863">Zinc-finger</keyword>
<feature type="region of interest" description="Disordered" evidence="5">
    <location>
        <begin position="72"/>
        <end position="125"/>
    </location>
</feature>
<keyword evidence="4" id="KW-0175">Coiled coil</keyword>
<feature type="region of interest" description="Disordered" evidence="5">
    <location>
        <begin position="574"/>
        <end position="624"/>
    </location>
</feature>